<evidence type="ECO:0008006" key="11">
    <source>
        <dbReference type="Google" id="ProtNLM"/>
    </source>
</evidence>
<dbReference type="InterPro" id="IPR001611">
    <property type="entry name" value="Leu-rich_rpt"/>
</dbReference>
<protein>
    <recommendedName>
        <fullName evidence="11">B30.2/SPRY domain-containing protein</fullName>
    </recommendedName>
</protein>
<dbReference type="InterPro" id="IPR006574">
    <property type="entry name" value="PRY"/>
</dbReference>
<dbReference type="InterPro" id="IPR003877">
    <property type="entry name" value="SPRY_dom"/>
</dbReference>
<dbReference type="SMART" id="SM00449">
    <property type="entry name" value="SPRY"/>
    <property type="match status" value="1"/>
</dbReference>
<dbReference type="InterPro" id="IPR001870">
    <property type="entry name" value="B30.2/SPRY"/>
</dbReference>
<dbReference type="PANTHER" id="PTHR24106">
    <property type="entry name" value="NACHT, LRR AND CARD DOMAINS-CONTAINING"/>
    <property type="match status" value="1"/>
</dbReference>
<dbReference type="FunFam" id="3.40.50.300:FF:001524">
    <property type="entry name" value="Si:dkey-126g1.7"/>
    <property type="match status" value="1"/>
</dbReference>
<evidence type="ECO:0000256" key="6">
    <source>
        <dbReference type="ARBA" id="ARBA00022840"/>
    </source>
</evidence>
<dbReference type="Gene3D" id="3.80.10.10">
    <property type="entry name" value="Ribonuclease Inhibitor"/>
    <property type="match status" value="1"/>
</dbReference>
<keyword evidence="3" id="KW-0433">Leucine-rich repeat</keyword>
<dbReference type="SUPFAM" id="SSF52540">
    <property type="entry name" value="P-loop containing nucleoside triphosphate hydrolases"/>
    <property type="match status" value="1"/>
</dbReference>
<dbReference type="Proteomes" id="UP000265160">
    <property type="component" value="Unplaced"/>
</dbReference>
<dbReference type="SUPFAM" id="SSF49899">
    <property type="entry name" value="Concanavalin A-like lectins/glucanases"/>
    <property type="match status" value="1"/>
</dbReference>
<dbReference type="Pfam" id="PF14484">
    <property type="entry name" value="FISNA"/>
    <property type="match status" value="1"/>
</dbReference>
<dbReference type="SMART" id="SM01288">
    <property type="entry name" value="FISNA"/>
    <property type="match status" value="1"/>
</dbReference>
<dbReference type="InterPro" id="IPR043136">
    <property type="entry name" value="B30.2/SPRY_sf"/>
</dbReference>
<dbReference type="InterPro" id="IPR051261">
    <property type="entry name" value="NLR"/>
</dbReference>
<dbReference type="GeneTree" id="ENSGT01150000286915"/>
<dbReference type="Pfam" id="PF17779">
    <property type="entry name" value="WHD_NOD2"/>
    <property type="match status" value="1"/>
</dbReference>
<evidence type="ECO:0000256" key="5">
    <source>
        <dbReference type="ARBA" id="ARBA00022741"/>
    </source>
</evidence>
<evidence type="ECO:0000256" key="2">
    <source>
        <dbReference type="ARBA" id="ARBA00022490"/>
    </source>
</evidence>
<organism evidence="9 10">
    <name type="scientific">Maylandia zebra</name>
    <name type="common">zebra mbuna</name>
    <dbReference type="NCBI Taxonomy" id="106582"/>
    <lineage>
        <taxon>Eukaryota</taxon>
        <taxon>Metazoa</taxon>
        <taxon>Chordata</taxon>
        <taxon>Craniata</taxon>
        <taxon>Vertebrata</taxon>
        <taxon>Euteleostomi</taxon>
        <taxon>Actinopterygii</taxon>
        <taxon>Neopterygii</taxon>
        <taxon>Teleostei</taxon>
        <taxon>Neoteleostei</taxon>
        <taxon>Acanthomorphata</taxon>
        <taxon>Ovalentaria</taxon>
        <taxon>Cichlomorphae</taxon>
        <taxon>Cichliformes</taxon>
        <taxon>Cichlidae</taxon>
        <taxon>African cichlids</taxon>
        <taxon>Pseudocrenilabrinae</taxon>
        <taxon>Haplochromini</taxon>
        <taxon>Maylandia</taxon>
        <taxon>Maylandia zebra complex</taxon>
    </lineage>
</organism>
<evidence type="ECO:0000259" key="8">
    <source>
        <dbReference type="PROSITE" id="PS50837"/>
    </source>
</evidence>
<evidence type="ECO:0000256" key="1">
    <source>
        <dbReference type="ARBA" id="ARBA00004496"/>
    </source>
</evidence>
<dbReference type="InterPro" id="IPR041267">
    <property type="entry name" value="NLRP_HD2"/>
</dbReference>
<dbReference type="InterPro" id="IPR013320">
    <property type="entry name" value="ConA-like_dom_sf"/>
</dbReference>
<dbReference type="Gene3D" id="2.60.120.920">
    <property type="match status" value="1"/>
</dbReference>
<dbReference type="InterPro" id="IPR029495">
    <property type="entry name" value="NACHT-assoc"/>
</dbReference>
<dbReference type="SMART" id="SM00589">
    <property type="entry name" value="PRY"/>
    <property type="match status" value="1"/>
</dbReference>
<dbReference type="CDD" id="cd16040">
    <property type="entry name" value="SPRY_PRY_SNTX"/>
    <property type="match status" value="1"/>
</dbReference>
<dbReference type="InterPro" id="IPR027417">
    <property type="entry name" value="P-loop_NTPase"/>
</dbReference>
<comment type="subcellular location">
    <subcellularLocation>
        <location evidence="1">Cytoplasm</location>
    </subcellularLocation>
</comment>
<dbReference type="Ensembl" id="ENSMZET00005030697.1">
    <property type="protein sequence ID" value="ENSMZEP00005029762.1"/>
    <property type="gene ID" value="ENSMZEG00005022202.1"/>
</dbReference>
<evidence type="ECO:0000256" key="4">
    <source>
        <dbReference type="ARBA" id="ARBA00022737"/>
    </source>
</evidence>
<dbReference type="Pfam" id="PF13516">
    <property type="entry name" value="LRR_6"/>
    <property type="match status" value="2"/>
</dbReference>
<evidence type="ECO:0000259" key="7">
    <source>
        <dbReference type="PROSITE" id="PS50188"/>
    </source>
</evidence>
<dbReference type="PROSITE" id="PS50837">
    <property type="entry name" value="NACHT"/>
    <property type="match status" value="1"/>
</dbReference>
<reference evidence="9" key="2">
    <citation type="submission" date="2025-09" db="UniProtKB">
        <authorList>
            <consortium name="Ensembl"/>
        </authorList>
    </citation>
    <scope>IDENTIFICATION</scope>
</reference>
<evidence type="ECO:0000313" key="9">
    <source>
        <dbReference type="Ensembl" id="ENSMZEP00005029762.1"/>
    </source>
</evidence>
<dbReference type="Pfam" id="PF17776">
    <property type="entry name" value="NLRC4_HD2"/>
    <property type="match status" value="1"/>
</dbReference>
<keyword evidence="10" id="KW-1185">Reference proteome</keyword>
<dbReference type="InterPro" id="IPR041075">
    <property type="entry name" value="NOD1/2_WH"/>
</dbReference>
<feature type="domain" description="B30.2/SPRY" evidence="7">
    <location>
        <begin position="755"/>
        <end position="950"/>
    </location>
</feature>
<evidence type="ECO:0000313" key="10">
    <source>
        <dbReference type="Proteomes" id="UP000265160"/>
    </source>
</evidence>
<reference evidence="9" key="1">
    <citation type="submission" date="2025-08" db="UniProtKB">
        <authorList>
            <consortium name="Ensembl"/>
        </authorList>
    </citation>
    <scope>IDENTIFICATION</scope>
</reference>
<keyword evidence="5" id="KW-0547">Nucleotide-binding</keyword>
<dbReference type="PROSITE" id="PS50188">
    <property type="entry name" value="B302_SPRY"/>
    <property type="match status" value="1"/>
</dbReference>
<dbReference type="GO" id="GO:0005737">
    <property type="term" value="C:cytoplasm"/>
    <property type="evidence" value="ECO:0007669"/>
    <property type="project" value="UniProtKB-SubCell"/>
</dbReference>
<proteinExistence type="predicted"/>
<dbReference type="PRINTS" id="PR01407">
    <property type="entry name" value="BUTYPHLNCDUF"/>
</dbReference>
<feature type="domain" description="NACHT" evidence="8">
    <location>
        <begin position="134"/>
        <end position="268"/>
    </location>
</feature>
<name>A0A3P9D6H6_9CICH</name>
<dbReference type="AlphaFoldDB" id="A0A3P9D6H6"/>
<dbReference type="InterPro" id="IPR007111">
    <property type="entry name" value="NACHT_NTPase"/>
</dbReference>
<dbReference type="InterPro" id="IPR032675">
    <property type="entry name" value="LRR_dom_sf"/>
</dbReference>
<dbReference type="Pfam" id="PF00622">
    <property type="entry name" value="SPRY"/>
    <property type="match status" value="1"/>
</dbReference>
<dbReference type="InterPro" id="IPR003879">
    <property type="entry name" value="Butyrophylin_SPRY"/>
</dbReference>
<dbReference type="SUPFAM" id="SSF52047">
    <property type="entry name" value="RNI-like"/>
    <property type="match status" value="1"/>
</dbReference>
<keyword evidence="4" id="KW-0677">Repeat</keyword>
<accession>A0A3P9D6H6</accession>
<keyword evidence="2" id="KW-0963">Cytoplasm</keyword>
<dbReference type="Pfam" id="PF05729">
    <property type="entry name" value="NACHT"/>
    <property type="match status" value="1"/>
</dbReference>
<dbReference type="GO" id="GO:0005524">
    <property type="term" value="F:ATP binding"/>
    <property type="evidence" value="ECO:0007669"/>
    <property type="project" value="UniProtKB-KW"/>
</dbReference>
<sequence>ELKKIQKVLSPDYPECLEKAFIKITLNFLRRMKQEELADRLKSKKQLNSSFTQRELIICFFFPECLGIAKAGNPTLLNQINAELYITEGGTAEVNDKHEVRQIETASRKSDRPETTIRQENIFKTPPKRDEPIRTVLTKGVAGIGKTVLTQKYTLDWAEDKANQDIQFIFPFTFRELNVLKEEKFSLVELVHHFFTETKEAGISRFEDFQVVFIFDGLDECRLPLDFHKTTILTDPRKSTSVYALLINLIRGKLLPSARLWITTRPAAANQIPADCVGMVTEVRGFTDRQMKKYFKKRFRGKKLASTITSHIKTSRSLHIMCHIPVFCWITATVLEDVLETREEGQLPTTLTEMYIHFLVVQAKVKKVKCDGGAETDPHWSPESREMIESLGKLAFDQLQKGNLIFYESDLTECGIDIRAASVYSGVFTQIFKEERGLYQDKVFCFIHLSVQEFLAALHVHLTFINSGLNLLEEQQKTAIWSKFFAKKESREVESAVTFFYQKAVDKALQSPNGHLDLLLRFLLGLSLQTNQTLLRALMTQTGSNSQTNQETVQYIKKKLSETLSVEKSINLFHCLNELNDRSLVQEIRRYLSSGSLSTGELSPALWSALVFILLSSEKDLDVFDLKKYSASEEALLRLLPVVKASHKAVMSICNLSERSCKALSSFLGSQSSSVRELDLSNSDLHDSGVKLLSAGLGSPHCTLETLSLSGCLITEKGCISLASALSSNPSHLRELDLSYNYPGGLGLKLLLAGLKDPSWRLDTLRYGENFYSCQLTIDTNTVNTNLQLSDNNRKVTRVTEVQSYPYHPDRFDYEPQLLCRNGLTGRCYWEVEWRGEVQISVSYRRIRRKGNSDDCVFGYNEKSWSLYCTDDGPHSVWHNNRNTPISFISSSSSCVSNRVAVYVDCPAGTLSFYRVSPDTLIHLHTFNTTFTLKLYPGFFIWSRSSVSLC</sequence>
<dbReference type="SMART" id="SM00368">
    <property type="entry name" value="LRR_RI"/>
    <property type="match status" value="3"/>
</dbReference>
<keyword evidence="6" id="KW-0067">ATP-binding</keyword>
<dbReference type="Pfam" id="PF13765">
    <property type="entry name" value="PRY"/>
    <property type="match status" value="1"/>
</dbReference>
<dbReference type="Gene3D" id="3.40.50.300">
    <property type="entry name" value="P-loop containing nucleotide triphosphate hydrolases"/>
    <property type="match status" value="1"/>
</dbReference>
<evidence type="ECO:0000256" key="3">
    <source>
        <dbReference type="ARBA" id="ARBA00022614"/>
    </source>
</evidence>